<proteinExistence type="predicted"/>
<gene>
    <name evidence="2" type="ORF">AAC691_06550</name>
</gene>
<evidence type="ECO:0000313" key="3">
    <source>
        <dbReference type="Proteomes" id="UP001449795"/>
    </source>
</evidence>
<dbReference type="EMBL" id="CP152276">
    <property type="protein sequence ID" value="XAE44088.1"/>
    <property type="molecule type" value="Genomic_DNA"/>
</dbReference>
<reference evidence="2 3" key="1">
    <citation type="submission" date="2024-04" db="EMBL/GenBank/DDBJ databases">
        <title>Complete genome sequence of Nguyenibacter vanlangesis HBCM-1154, a strain capable of nitrogen fixation, IAA production, and phosphorus solubilization isolated from sugarcane soil.</title>
        <authorList>
            <person name="MY HANH P."/>
        </authorList>
    </citation>
    <scope>NUCLEOTIDE SEQUENCE [LARGE SCALE GENOMIC DNA]</scope>
    <source>
        <strain evidence="2 3">HBCM 1154</strain>
    </source>
</reference>
<organism evidence="2 3">
    <name type="scientific">Nguyenibacter vanlangensis</name>
    <dbReference type="NCBI Taxonomy" id="1216886"/>
    <lineage>
        <taxon>Bacteria</taxon>
        <taxon>Pseudomonadati</taxon>
        <taxon>Pseudomonadota</taxon>
        <taxon>Alphaproteobacteria</taxon>
        <taxon>Acetobacterales</taxon>
        <taxon>Acetobacteraceae</taxon>
        <taxon>Nguyenibacter</taxon>
    </lineage>
</organism>
<evidence type="ECO:0000256" key="1">
    <source>
        <dbReference type="SAM" id="MobiDB-lite"/>
    </source>
</evidence>
<dbReference type="SUPFAM" id="SSF56112">
    <property type="entry name" value="Protein kinase-like (PK-like)"/>
    <property type="match status" value="1"/>
</dbReference>
<dbReference type="PANTHER" id="PTHR43883">
    <property type="entry name" value="SLR0207 PROTEIN"/>
    <property type="match status" value="1"/>
</dbReference>
<name>A0ABZ3D8J4_9PROT</name>
<dbReference type="PANTHER" id="PTHR43883:SF1">
    <property type="entry name" value="GLUCONOKINASE"/>
    <property type="match status" value="1"/>
</dbReference>
<feature type="region of interest" description="Disordered" evidence="1">
    <location>
        <begin position="347"/>
        <end position="387"/>
    </location>
</feature>
<evidence type="ECO:0008006" key="4">
    <source>
        <dbReference type="Google" id="ProtNLM"/>
    </source>
</evidence>
<dbReference type="RefSeq" id="WP_342629401.1">
    <property type="nucleotide sequence ID" value="NZ_CP152276.1"/>
</dbReference>
<dbReference type="Proteomes" id="UP001449795">
    <property type="component" value="Chromosome"/>
</dbReference>
<accession>A0ABZ3D8J4</accession>
<dbReference type="InterPro" id="IPR011009">
    <property type="entry name" value="Kinase-like_dom_sf"/>
</dbReference>
<keyword evidence="3" id="KW-1185">Reference proteome</keyword>
<sequence length="387" mass="43920">MSLDQKVRFLSDPRHYPGHPRSVIMRETHMSWVFLAGSRVYKLKKPVRFPYLDFSTPGRRAAACRAEDRLNRRLAPDVYLGVVPLVAGPLGLGIGGAGRAVDWLVVMRRLDDRGFLDAALRARALPSASLDRLSAALARFYAHAASVPVRSAAPALRRTWDLALAYNRHVLLDPGFPPPWHLPWGIVARIDRIQTRFLHRHFGAILARIRAGRIVDAHGDLRPEHIWLARDVTIIDCLEFDARLRALDPLDEIAFLQLECARLGAPWAGARIARRLKPVMQGRRTDALLLFYRSHRAMLRARLAIMHLRDARQRTPEKWPRQARAYLRLALSDALRLQRLTRGDGGSFPIARSPFRSSPDDTRRNSDTGPVRRTGRKTCRRYPAAVT</sequence>
<protein>
    <recommendedName>
        <fullName evidence="4">Aminoglycoside phosphotransferase domain-containing protein</fullName>
    </recommendedName>
</protein>
<evidence type="ECO:0000313" key="2">
    <source>
        <dbReference type="EMBL" id="XAE44088.1"/>
    </source>
</evidence>
<dbReference type="InterPro" id="IPR052732">
    <property type="entry name" value="Cell-binding_unc_protein"/>
</dbReference>